<name>A0AC34RLV7_9BILA</name>
<accession>A0AC34RLV7</accession>
<organism evidence="1 2">
    <name type="scientific">Panagrolaimus sp. JU765</name>
    <dbReference type="NCBI Taxonomy" id="591449"/>
    <lineage>
        <taxon>Eukaryota</taxon>
        <taxon>Metazoa</taxon>
        <taxon>Ecdysozoa</taxon>
        <taxon>Nematoda</taxon>
        <taxon>Chromadorea</taxon>
        <taxon>Rhabditida</taxon>
        <taxon>Tylenchina</taxon>
        <taxon>Panagrolaimomorpha</taxon>
        <taxon>Panagrolaimoidea</taxon>
        <taxon>Panagrolaimidae</taxon>
        <taxon>Panagrolaimus</taxon>
    </lineage>
</organism>
<sequence>MSSSDPYKNVTKMIIKKNSKVSNIVDYALKKFEDETVTRILFVGEVNVSEKVVTFAEIFKRKMLPKQIYQVNKFIFNDDITKILILLSKESINGHGLQQTSTDENYGSILPNLSKTIPRIPVKRIGIDVDRQETMKKKYFVMDDYADKLLPIEEDLSGPKILKRIMKNEFMKQSRKSGNKFVKDDDEKEEKVDDDDEDYDL</sequence>
<dbReference type="WBParaSite" id="JU765_v2.g8283.t1">
    <property type="protein sequence ID" value="JU765_v2.g8283.t1"/>
    <property type="gene ID" value="JU765_v2.g8283"/>
</dbReference>
<evidence type="ECO:0000313" key="2">
    <source>
        <dbReference type="WBParaSite" id="JU765_v2.g8283.t1"/>
    </source>
</evidence>
<proteinExistence type="predicted"/>
<dbReference type="Proteomes" id="UP000887576">
    <property type="component" value="Unplaced"/>
</dbReference>
<evidence type="ECO:0000313" key="1">
    <source>
        <dbReference type="Proteomes" id="UP000887576"/>
    </source>
</evidence>
<reference evidence="2" key="1">
    <citation type="submission" date="2022-11" db="UniProtKB">
        <authorList>
            <consortium name="WormBaseParasite"/>
        </authorList>
    </citation>
    <scope>IDENTIFICATION</scope>
</reference>
<protein>
    <submittedName>
        <fullName evidence="2">DNA/RNA-binding protein Alba-like domain-containing protein</fullName>
    </submittedName>
</protein>